<keyword evidence="2" id="KW-1185">Reference proteome</keyword>
<name>A0ABN6P5U2_9PROT</name>
<proteinExistence type="predicted"/>
<evidence type="ECO:0000313" key="2">
    <source>
        <dbReference type="Proteomes" id="UP000831327"/>
    </source>
</evidence>
<dbReference type="EMBL" id="AP025637">
    <property type="protein sequence ID" value="BDG74019.1"/>
    <property type="molecule type" value="Genomic_DNA"/>
</dbReference>
<evidence type="ECO:0000313" key="1">
    <source>
        <dbReference type="EMBL" id="BDG74019.1"/>
    </source>
</evidence>
<organism evidence="1 2">
    <name type="scientific">Roseomonas fluvialis</name>
    <dbReference type="NCBI Taxonomy" id="1750527"/>
    <lineage>
        <taxon>Bacteria</taxon>
        <taxon>Pseudomonadati</taxon>
        <taxon>Pseudomonadota</taxon>
        <taxon>Alphaproteobacteria</taxon>
        <taxon>Acetobacterales</taxon>
        <taxon>Roseomonadaceae</taxon>
        <taxon>Roseomonas</taxon>
    </lineage>
</organism>
<gene>
    <name evidence="1" type="ORF">Rmf_39480</name>
</gene>
<dbReference type="Proteomes" id="UP000831327">
    <property type="component" value="Chromosome"/>
</dbReference>
<accession>A0ABN6P5U2</accession>
<reference evidence="1 2" key="1">
    <citation type="journal article" date="2016" name="Microbes Environ.">
        <title>Phylogenetically diverse aerobic anoxygenic phototrophic bacteria isolated from epilithic biofilms in Tama river, Japan.</title>
        <authorList>
            <person name="Hirose S."/>
            <person name="Matsuura K."/>
            <person name="Haruta S."/>
        </authorList>
    </citation>
    <scope>NUCLEOTIDE SEQUENCE [LARGE SCALE GENOMIC DNA]</scope>
    <source>
        <strain evidence="1 2">S08</strain>
    </source>
</reference>
<protein>
    <submittedName>
        <fullName evidence="1">Uncharacterized protein</fullName>
    </submittedName>
</protein>
<sequence length="56" mass="6153">MAQALFNMATRQNNVAVAIFWMKARGGWREKHEVDATVKGEPIGLGVVFRVAHVGS</sequence>
<dbReference type="RefSeq" id="WP_244408228.1">
    <property type="nucleotide sequence ID" value="NZ_AP025637.1"/>
</dbReference>